<evidence type="ECO:0000313" key="4">
    <source>
        <dbReference type="Proteomes" id="UP001642464"/>
    </source>
</evidence>
<comment type="caution">
    <text evidence="3">The sequence shown here is derived from an EMBL/GenBank/DDBJ whole genome shotgun (WGS) entry which is preliminary data.</text>
</comment>
<keyword evidence="2" id="KW-0035">Amyloplast</keyword>
<dbReference type="EMBL" id="CAXAMM010013625">
    <property type="protein sequence ID" value="CAK9031828.1"/>
    <property type="molecule type" value="Genomic_DNA"/>
</dbReference>
<protein>
    <submittedName>
        <fullName evidence="3">Uncharacterized protein</fullName>
    </submittedName>
</protein>
<keyword evidence="4" id="KW-1185">Reference proteome</keyword>
<comment type="subcellular location">
    <subcellularLocation>
        <location evidence="1">Plastid</location>
        <location evidence="1">Amyloplast</location>
    </subcellularLocation>
</comment>
<proteinExistence type="predicted"/>
<dbReference type="PANTHER" id="PTHR45825:SF11">
    <property type="entry name" value="ALPHA AMYLASE DOMAIN-CONTAINING PROTEIN"/>
    <property type="match status" value="1"/>
</dbReference>
<sequence>MYAGSDFLLMPSRYEPCGLPQMCAQRYGTIPIVTVCGGLKDSVVVDPPEATGFGIFPLEFGKFKEIVYKACDTYFHNAEHFAEMQSRGFVTDFSWCVRIDEYEKNIDWTLNDPPYVR</sequence>
<reference evidence="3 4" key="1">
    <citation type="submission" date="2024-02" db="EMBL/GenBank/DDBJ databases">
        <authorList>
            <person name="Chen Y."/>
            <person name="Shah S."/>
            <person name="Dougan E. K."/>
            <person name="Thang M."/>
            <person name="Chan C."/>
        </authorList>
    </citation>
    <scope>NUCLEOTIDE SEQUENCE [LARGE SCALE GENOMIC DNA]</scope>
</reference>
<keyword evidence="2" id="KW-0934">Plastid</keyword>
<dbReference type="SUPFAM" id="SSF53756">
    <property type="entry name" value="UDP-Glycosyltransferase/glycogen phosphorylase"/>
    <property type="match status" value="1"/>
</dbReference>
<organism evidence="3 4">
    <name type="scientific">Durusdinium trenchii</name>
    <dbReference type="NCBI Taxonomy" id="1381693"/>
    <lineage>
        <taxon>Eukaryota</taxon>
        <taxon>Sar</taxon>
        <taxon>Alveolata</taxon>
        <taxon>Dinophyceae</taxon>
        <taxon>Suessiales</taxon>
        <taxon>Symbiodiniaceae</taxon>
        <taxon>Durusdinium</taxon>
    </lineage>
</organism>
<dbReference type="Proteomes" id="UP001642464">
    <property type="component" value="Unassembled WGS sequence"/>
</dbReference>
<name>A0ABP0KY51_9DINO</name>
<dbReference type="PANTHER" id="PTHR45825">
    <property type="entry name" value="GRANULE-BOUND STARCH SYNTHASE 1, CHLOROPLASTIC/AMYLOPLASTIC"/>
    <property type="match status" value="1"/>
</dbReference>
<dbReference type="Gene3D" id="3.40.50.2000">
    <property type="entry name" value="Glycogen Phosphorylase B"/>
    <property type="match status" value="2"/>
</dbReference>
<evidence type="ECO:0000256" key="2">
    <source>
        <dbReference type="ARBA" id="ARBA00023234"/>
    </source>
</evidence>
<evidence type="ECO:0000256" key="1">
    <source>
        <dbReference type="ARBA" id="ARBA00004602"/>
    </source>
</evidence>
<evidence type="ECO:0000313" key="3">
    <source>
        <dbReference type="EMBL" id="CAK9031828.1"/>
    </source>
</evidence>
<gene>
    <name evidence="3" type="ORF">SCF082_LOCUS19795</name>
</gene>
<accession>A0ABP0KY51</accession>